<dbReference type="GO" id="GO:0030313">
    <property type="term" value="C:cell envelope"/>
    <property type="evidence" value="ECO:0007669"/>
    <property type="project" value="UniProtKB-SubCell"/>
</dbReference>
<dbReference type="Gene3D" id="2.40.30.170">
    <property type="match status" value="1"/>
</dbReference>
<protein>
    <submittedName>
        <fullName evidence="3">HlyD family efflux transporter periplasmic adaptor subunit</fullName>
    </submittedName>
</protein>
<dbReference type="AlphaFoldDB" id="A0AAF0CE87"/>
<reference evidence="3 4" key="2">
    <citation type="journal article" date="2022" name="Mar. Drugs">
        <title>Bioassay-Guided Fractionation Leads to the Detection of Cholic Acid Generated by the Rare Thalassomonas sp.</title>
        <authorList>
            <person name="Pheiffer F."/>
            <person name="Schneider Y.K."/>
            <person name="Hansen E.H."/>
            <person name="Andersen J.H."/>
            <person name="Isaksson J."/>
            <person name="Busche T."/>
            <person name="R C."/>
            <person name="Kalinowski J."/>
            <person name="Zyl L.V."/>
            <person name="Trindade M."/>
        </authorList>
    </citation>
    <scope>NUCLEOTIDE SEQUENCE [LARGE SCALE GENOMIC DNA]</scope>
    <source>
        <strain evidence="3 4">XOM25</strain>
    </source>
</reference>
<name>A0AAF0CE87_9GAMM</name>
<proteinExistence type="predicted"/>
<dbReference type="KEGG" id="tvd:SG34_032410"/>
<dbReference type="PANTHER" id="PTHR32347">
    <property type="entry name" value="EFFLUX SYSTEM COMPONENT YKNX-RELATED"/>
    <property type="match status" value="1"/>
</dbReference>
<organism evidence="3 4">
    <name type="scientific">Thalassomonas viridans</name>
    <dbReference type="NCBI Taxonomy" id="137584"/>
    <lineage>
        <taxon>Bacteria</taxon>
        <taxon>Pseudomonadati</taxon>
        <taxon>Pseudomonadota</taxon>
        <taxon>Gammaproteobacteria</taxon>
        <taxon>Alteromonadales</taxon>
        <taxon>Colwelliaceae</taxon>
        <taxon>Thalassomonas</taxon>
    </lineage>
</organism>
<evidence type="ECO:0000256" key="1">
    <source>
        <dbReference type="ARBA" id="ARBA00004196"/>
    </source>
</evidence>
<keyword evidence="2" id="KW-0175">Coiled coil</keyword>
<dbReference type="InterPro" id="IPR050465">
    <property type="entry name" value="UPF0194_transport"/>
</dbReference>
<evidence type="ECO:0000313" key="4">
    <source>
        <dbReference type="Proteomes" id="UP000032352"/>
    </source>
</evidence>
<accession>A0AAF0CE87</accession>
<evidence type="ECO:0000313" key="3">
    <source>
        <dbReference type="EMBL" id="WDE08624.1"/>
    </source>
</evidence>
<dbReference type="EMBL" id="CP059734">
    <property type="protein sequence ID" value="WDE08624.1"/>
    <property type="molecule type" value="Genomic_DNA"/>
</dbReference>
<gene>
    <name evidence="3" type="ORF">SG34_032410</name>
</gene>
<sequence length="321" mass="36901">MHRFLLVMYLLIFILFIVPVKAWGILLTGQLQANDSQTFYSPKTDSWQVQVQWIFPEGKVAQKGDLVVVFDSGDIQTRLDQEKVNLIDAEEELSRIMNIGEHEILTASYGVKKEQLRLEKARLYADIPQKHLSNYDYEKNQLIENEQRVAYVQAQDLLKQAEVAHAAAIAKQKLIIARHQDILVYWQRKLDKMSLYAKRSGPVLYAYHPWNGEKVFVGMIAQSAWAIAEIPSLNELYIEAWVHEIDYNQLKIGQTLQLTFDAFPEIKLEATTSELSTQPQERKEWGSDAYFRAAFTFSDNEQLPLLPGMSAQLELAPNAIQ</sequence>
<comment type="subcellular location">
    <subcellularLocation>
        <location evidence="1">Cell envelope</location>
    </subcellularLocation>
</comment>
<evidence type="ECO:0000256" key="2">
    <source>
        <dbReference type="ARBA" id="ARBA00023054"/>
    </source>
</evidence>
<dbReference type="Proteomes" id="UP000032352">
    <property type="component" value="Chromosome pTvir"/>
</dbReference>
<dbReference type="RefSeq" id="WP_063890910.1">
    <property type="nucleotide sequence ID" value="NZ_CP059734.1"/>
</dbReference>
<reference evidence="3 4" key="1">
    <citation type="journal article" date="2015" name="Genome Announc.">
        <title>Draft Genome Sequences of Marine Isolates of Thalassomonas viridans and Thalassomonas actiniarum.</title>
        <authorList>
            <person name="Olonade I."/>
            <person name="van Zyl L.J."/>
            <person name="Trindade M."/>
        </authorList>
    </citation>
    <scope>NUCLEOTIDE SEQUENCE [LARGE SCALE GENOMIC DNA]</scope>
    <source>
        <strain evidence="3 4">XOM25</strain>
    </source>
</reference>
<keyword evidence="4" id="KW-1185">Reference proteome</keyword>